<dbReference type="InterPro" id="IPR036979">
    <property type="entry name" value="CM_dom_sf"/>
</dbReference>
<dbReference type="GO" id="GO:0004665">
    <property type="term" value="F:prephenate dehydrogenase (NADP+) activity"/>
    <property type="evidence" value="ECO:0007669"/>
    <property type="project" value="InterPro"/>
</dbReference>
<dbReference type="Gene3D" id="1.20.59.10">
    <property type="entry name" value="Chorismate mutase"/>
    <property type="match status" value="1"/>
</dbReference>
<dbReference type="EC" id="5.4.99.5" evidence="4"/>
<name>A0A3B0V6H2_9ZZZZ</name>
<feature type="domain" description="Prephenate/arogenate dehydrogenase" evidence="3">
    <location>
        <begin position="101"/>
        <end position="364"/>
    </location>
</feature>
<keyword evidence="4" id="KW-0413">Isomerase</keyword>
<dbReference type="GO" id="GO:0008977">
    <property type="term" value="F:prephenate dehydrogenase (NAD+) activity"/>
    <property type="evidence" value="ECO:0007669"/>
    <property type="project" value="UniProtKB-EC"/>
</dbReference>
<dbReference type="GO" id="GO:0070403">
    <property type="term" value="F:NAD+ binding"/>
    <property type="evidence" value="ECO:0007669"/>
    <property type="project" value="InterPro"/>
</dbReference>
<dbReference type="InterPro" id="IPR046825">
    <property type="entry name" value="PDH_C"/>
</dbReference>
<dbReference type="Pfam" id="PF01817">
    <property type="entry name" value="CM_2"/>
    <property type="match status" value="1"/>
</dbReference>
<dbReference type="SUPFAM" id="SSF48179">
    <property type="entry name" value="6-phosphogluconate dehydrogenase C-terminal domain-like"/>
    <property type="match status" value="1"/>
</dbReference>
<organism evidence="4">
    <name type="scientific">hydrothermal vent metagenome</name>
    <dbReference type="NCBI Taxonomy" id="652676"/>
    <lineage>
        <taxon>unclassified sequences</taxon>
        <taxon>metagenomes</taxon>
        <taxon>ecological metagenomes</taxon>
    </lineage>
</organism>
<dbReference type="GO" id="GO:0046417">
    <property type="term" value="P:chorismate metabolic process"/>
    <property type="evidence" value="ECO:0007669"/>
    <property type="project" value="InterPro"/>
</dbReference>
<dbReference type="PROSITE" id="PS51176">
    <property type="entry name" value="PDH_ADH"/>
    <property type="match status" value="1"/>
</dbReference>
<accession>A0A3B0V6H2</accession>
<dbReference type="SUPFAM" id="SSF51735">
    <property type="entry name" value="NAD(P)-binding Rossmann-fold domains"/>
    <property type="match status" value="1"/>
</dbReference>
<evidence type="ECO:0000259" key="2">
    <source>
        <dbReference type="PROSITE" id="PS51168"/>
    </source>
</evidence>
<dbReference type="SUPFAM" id="SSF48600">
    <property type="entry name" value="Chorismate mutase II"/>
    <property type="match status" value="1"/>
</dbReference>
<dbReference type="InterPro" id="IPR003099">
    <property type="entry name" value="Prephen_DH"/>
</dbReference>
<dbReference type="InterPro" id="IPR046826">
    <property type="entry name" value="PDH_N"/>
</dbReference>
<dbReference type="GO" id="GO:0006571">
    <property type="term" value="P:tyrosine biosynthetic process"/>
    <property type="evidence" value="ECO:0007669"/>
    <property type="project" value="InterPro"/>
</dbReference>
<dbReference type="PANTHER" id="PTHR21363:SF0">
    <property type="entry name" value="PREPHENATE DEHYDROGENASE [NADP(+)]"/>
    <property type="match status" value="1"/>
</dbReference>
<sequence>MDNLKLAKLRKNLDKIDEQIIGLLAERQMNVDAIGSVKLSTKSPTRDYTREKQVIDNIMHYAALKNIDPEIAKKIFSLIIKTSLEKQENQKISTSSYGSKKSALVIGGLGKMGQWFVRFLSNQGFKVDISDINLADNSNIDFKNSDLNYDYIIVAAPITASAKILEDLAQLQPSGIVLDIGSIKSPLKLPLMQLADSGCKVVSIHPMFGPDIKLLSNKHVIFINLGDSDSVNKVKQLFQPTMAEQIDMQLEDHDRLVAYILGLSHIVNIAFMLVLAESGEAADTLAQMSSTTFDAQLAIGEKVVTENPHLYFEIQKLNNYSKSTLNALGDAVQRIITIVNNNQEQAFVGIMHKAQQYIESRKNL</sequence>
<evidence type="ECO:0000313" key="4">
    <source>
        <dbReference type="EMBL" id="VAW33587.1"/>
    </source>
</evidence>
<dbReference type="Gene3D" id="1.10.3660.10">
    <property type="entry name" value="6-phosphogluconate dehydrogenase C-terminal like domain"/>
    <property type="match status" value="1"/>
</dbReference>
<dbReference type="InterPro" id="IPR008927">
    <property type="entry name" value="6-PGluconate_DH-like_C_sf"/>
</dbReference>
<gene>
    <name evidence="4" type="ORF">MNBD_GAMMA01-474</name>
</gene>
<dbReference type="Gene3D" id="3.40.50.720">
    <property type="entry name" value="NAD(P)-binding Rossmann-like Domain"/>
    <property type="match status" value="1"/>
</dbReference>
<dbReference type="EMBL" id="UOEW01000038">
    <property type="protein sequence ID" value="VAW33587.1"/>
    <property type="molecule type" value="Genomic_DNA"/>
</dbReference>
<evidence type="ECO:0000256" key="1">
    <source>
        <dbReference type="ARBA" id="ARBA00023002"/>
    </source>
</evidence>
<dbReference type="PANTHER" id="PTHR21363">
    <property type="entry name" value="PREPHENATE DEHYDROGENASE"/>
    <property type="match status" value="1"/>
</dbReference>
<dbReference type="GO" id="GO:0004106">
    <property type="term" value="F:chorismate mutase activity"/>
    <property type="evidence" value="ECO:0007669"/>
    <property type="project" value="UniProtKB-EC"/>
</dbReference>
<keyword evidence="1 4" id="KW-0560">Oxidoreductase</keyword>
<dbReference type="InterPro" id="IPR036291">
    <property type="entry name" value="NAD(P)-bd_dom_sf"/>
</dbReference>
<dbReference type="InterPro" id="IPR036263">
    <property type="entry name" value="Chorismate_II_sf"/>
</dbReference>
<dbReference type="AlphaFoldDB" id="A0A3B0V6H2"/>
<reference evidence="4" key="1">
    <citation type="submission" date="2018-06" db="EMBL/GenBank/DDBJ databases">
        <authorList>
            <person name="Zhirakovskaya E."/>
        </authorList>
    </citation>
    <scope>NUCLEOTIDE SEQUENCE</scope>
</reference>
<dbReference type="EC" id="1.3.1.12" evidence="4"/>
<proteinExistence type="predicted"/>
<evidence type="ECO:0000259" key="3">
    <source>
        <dbReference type="PROSITE" id="PS51176"/>
    </source>
</evidence>
<dbReference type="InterPro" id="IPR050812">
    <property type="entry name" value="Preph/Arog_dehydrog"/>
</dbReference>
<dbReference type="Pfam" id="PF02153">
    <property type="entry name" value="PDH_N"/>
    <property type="match status" value="1"/>
</dbReference>
<protein>
    <submittedName>
        <fullName evidence="4">Chorismate mutase I / Cyclohexadienyl dehydrogenase</fullName>
        <ecNumber evidence="4">1.3.1.12</ecNumber>
        <ecNumber evidence="4">5.4.99.5</ecNumber>
    </submittedName>
</protein>
<dbReference type="InterPro" id="IPR002701">
    <property type="entry name" value="CM_II_prokaryot"/>
</dbReference>
<dbReference type="PROSITE" id="PS51168">
    <property type="entry name" value="CHORISMATE_MUT_2"/>
    <property type="match status" value="1"/>
</dbReference>
<dbReference type="Pfam" id="PF20463">
    <property type="entry name" value="PDH_C"/>
    <property type="match status" value="1"/>
</dbReference>
<feature type="domain" description="Chorismate mutase" evidence="2">
    <location>
        <begin position="1"/>
        <end position="91"/>
    </location>
</feature>
<dbReference type="SMART" id="SM00830">
    <property type="entry name" value="CM_2"/>
    <property type="match status" value="1"/>
</dbReference>